<dbReference type="EMBL" id="JAFCMP010000447">
    <property type="protein sequence ID" value="KAG5179592.1"/>
    <property type="molecule type" value="Genomic_DNA"/>
</dbReference>
<gene>
    <name evidence="2" type="ORF">JKP88DRAFT_291111</name>
</gene>
<comment type="caution">
    <text evidence="2">The sequence shown here is derived from an EMBL/GenBank/DDBJ whole genome shotgun (WGS) entry which is preliminary data.</text>
</comment>
<proteinExistence type="predicted"/>
<protein>
    <submittedName>
        <fullName evidence="2">Uncharacterized protein</fullName>
    </submittedName>
</protein>
<dbReference type="Proteomes" id="UP000664859">
    <property type="component" value="Unassembled WGS sequence"/>
</dbReference>
<reference evidence="2" key="1">
    <citation type="submission" date="2021-02" db="EMBL/GenBank/DDBJ databases">
        <title>First Annotated Genome of the Yellow-green Alga Tribonema minus.</title>
        <authorList>
            <person name="Mahan K.M."/>
        </authorList>
    </citation>
    <scope>NUCLEOTIDE SEQUENCE</scope>
    <source>
        <strain evidence="2">UTEX B ZZ1240</strain>
    </source>
</reference>
<feature type="compositionally biased region" description="Basic and acidic residues" evidence="1">
    <location>
        <begin position="1"/>
        <end position="10"/>
    </location>
</feature>
<keyword evidence="3" id="KW-1185">Reference proteome</keyword>
<evidence type="ECO:0000256" key="1">
    <source>
        <dbReference type="SAM" id="MobiDB-lite"/>
    </source>
</evidence>
<sequence length="138" mass="14493">MAGGEEEFRGWRGYMEPPPPAAGRSGSATARRLLPSTAPPVAGGGGATAPLRRKRQRRAAARASCWSREWEGEAEAADAAQGGSAARNCAPRRDFFVLEPVVPQWRRTALEAAGQAKRVRIQLLPAGASAGGGSESQQ</sequence>
<name>A0A836CBM7_9STRA</name>
<feature type="compositionally biased region" description="Basic residues" evidence="1">
    <location>
        <begin position="51"/>
        <end position="60"/>
    </location>
</feature>
<feature type="region of interest" description="Disordered" evidence="1">
    <location>
        <begin position="1"/>
        <end position="86"/>
    </location>
</feature>
<evidence type="ECO:0000313" key="2">
    <source>
        <dbReference type="EMBL" id="KAG5179592.1"/>
    </source>
</evidence>
<organism evidence="2 3">
    <name type="scientific">Tribonema minus</name>
    <dbReference type="NCBI Taxonomy" id="303371"/>
    <lineage>
        <taxon>Eukaryota</taxon>
        <taxon>Sar</taxon>
        <taxon>Stramenopiles</taxon>
        <taxon>Ochrophyta</taxon>
        <taxon>PX clade</taxon>
        <taxon>Xanthophyceae</taxon>
        <taxon>Tribonematales</taxon>
        <taxon>Tribonemataceae</taxon>
        <taxon>Tribonema</taxon>
    </lineage>
</organism>
<feature type="compositionally biased region" description="Low complexity" evidence="1">
    <location>
        <begin position="77"/>
        <end position="86"/>
    </location>
</feature>
<dbReference type="AlphaFoldDB" id="A0A836CBM7"/>
<evidence type="ECO:0000313" key="3">
    <source>
        <dbReference type="Proteomes" id="UP000664859"/>
    </source>
</evidence>
<feature type="compositionally biased region" description="Low complexity" evidence="1">
    <location>
        <begin position="22"/>
        <end position="41"/>
    </location>
</feature>
<accession>A0A836CBM7</accession>